<keyword evidence="4 6" id="KW-1133">Transmembrane helix</keyword>
<gene>
    <name evidence="7" type="ORF">METZ01_LOCUS379998</name>
</gene>
<dbReference type="EMBL" id="UINC01140162">
    <property type="protein sequence ID" value="SVD27144.1"/>
    <property type="molecule type" value="Genomic_DNA"/>
</dbReference>
<sequence length="146" mass="16634">NNNHSTHRRRGRRTLTSLSEINVVPLVDVMLVMLVIFMVTAPMMQRGLEVNLPEARRAEQLAEERLFVTVPLAYRSDRVVQVGDDEISIELLSERLRLEMVERNEKAVFLRGDQEITYGELVTVMDLLKDGGVQEVGLVLDPPPLR</sequence>
<dbReference type="Pfam" id="PF02472">
    <property type="entry name" value="ExbD"/>
    <property type="match status" value="1"/>
</dbReference>
<feature type="non-terminal residue" evidence="7">
    <location>
        <position position="1"/>
    </location>
</feature>
<evidence type="ECO:0000256" key="2">
    <source>
        <dbReference type="ARBA" id="ARBA00022475"/>
    </source>
</evidence>
<feature type="transmembrane region" description="Helical" evidence="6">
    <location>
        <begin position="21"/>
        <end position="44"/>
    </location>
</feature>
<evidence type="ECO:0000256" key="6">
    <source>
        <dbReference type="SAM" id="Phobius"/>
    </source>
</evidence>
<accession>A0A382TYL9</accession>
<dbReference type="GO" id="GO:0005886">
    <property type="term" value="C:plasma membrane"/>
    <property type="evidence" value="ECO:0007669"/>
    <property type="project" value="UniProtKB-SubCell"/>
</dbReference>
<comment type="subcellular location">
    <subcellularLocation>
        <location evidence="1">Cell membrane</location>
        <topology evidence="1">Single-pass membrane protein</topology>
    </subcellularLocation>
</comment>
<dbReference type="AlphaFoldDB" id="A0A382TYL9"/>
<evidence type="ECO:0000256" key="5">
    <source>
        <dbReference type="ARBA" id="ARBA00023136"/>
    </source>
</evidence>
<reference evidence="7" key="1">
    <citation type="submission" date="2018-05" db="EMBL/GenBank/DDBJ databases">
        <authorList>
            <person name="Lanie J.A."/>
            <person name="Ng W.-L."/>
            <person name="Kazmierczak K.M."/>
            <person name="Andrzejewski T.M."/>
            <person name="Davidsen T.M."/>
            <person name="Wayne K.J."/>
            <person name="Tettelin H."/>
            <person name="Glass J.I."/>
            <person name="Rusch D."/>
            <person name="Podicherti R."/>
            <person name="Tsui H.-C.T."/>
            <person name="Winkler M.E."/>
        </authorList>
    </citation>
    <scope>NUCLEOTIDE SEQUENCE</scope>
</reference>
<evidence type="ECO:0000256" key="1">
    <source>
        <dbReference type="ARBA" id="ARBA00004162"/>
    </source>
</evidence>
<dbReference type="PANTHER" id="PTHR30558:SF7">
    <property type="entry name" value="TOL-PAL SYSTEM PROTEIN TOLR"/>
    <property type="match status" value="1"/>
</dbReference>
<keyword evidence="3 6" id="KW-0812">Transmembrane</keyword>
<dbReference type="Gene3D" id="3.30.420.270">
    <property type="match status" value="1"/>
</dbReference>
<proteinExistence type="predicted"/>
<keyword evidence="5 6" id="KW-0472">Membrane</keyword>
<name>A0A382TYL9_9ZZZZ</name>
<dbReference type="GO" id="GO:0022857">
    <property type="term" value="F:transmembrane transporter activity"/>
    <property type="evidence" value="ECO:0007669"/>
    <property type="project" value="InterPro"/>
</dbReference>
<evidence type="ECO:0000313" key="7">
    <source>
        <dbReference type="EMBL" id="SVD27144.1"/>
    </source>
</evidence>
<organism evidence="7">
    <name type="scientific">marine metagenome</name>
    <dbReference type="NCBI Taxonomy" id="408172"/>
    <lineage>
        <taxon>unclassified sequences</taxon>
        <taxon>metagenomes</taxon>
        <taxon>ecological metagenomes</taxon>
    </lineage>
</organism>
<dbReference type="InterPro" id="IPR003400">
    <property type="entry name" value="ExbD"/>
</dbReference>
<evidence type="ECO:0000256" key="4">
    <source>
        <dbReference type="ARBA" id="ARBA00022989"/>
    </source>
</evidence>
<dbReference type="PANTHER" id="PTHR30558">
    <property type="entry name" value="EXBD MEMBRANE COMPONENT OF PMF-DRIVEN MACROMOLECULE IMPORT SYSTEM"/>
    <property type="match status" value="1"/>
</dbReference>
<evidence type="ECO:0008006" key="8">
    <source>
        <dbReference type="Google" id="ProtNLM"/>
    </source>
</evidence>
<protein>
    <recommendedName>
        <fullName evidence="8">Protein TolR</fullName>
    </recommendedName>
</protein>
<evidence type="ECO:0000256" key="3">
    <source>
        <dbReference type="ARBA" id="ARBA00022692"/>
    </source>
</evidence>
<keyword evidence="2" id="KW-1003">Cell membrane</keyword>